<protein>
    <submittedName>
        <fullName evidence="2">Uncharacterized protein</fullName>
    </submittedName>
</protein>
<proteinExistence type="predicted"/>
<keyword evidence="3" id="KW-1185">Reference proteome</keyword>
<evidence type="ECO:0000313" key="2">
    <source>
        <dbReference type="EMBL" id="KAE8145411.1"/>
    </source>
</evidence>
<feature type="region of interest" description="Disordered" evidence="1">
    <location>
        <begin position="72"/>
        <end position="109"/>
    </location>
</feature>
<sequence length="109" mass="11630">MTEPEDVEEDLFADLYDADDTAHQATSAIEAPRVSESTAPISTQPVGFPVPSTHETHDEYNLAHTTYQQLPEDGVYQNGPGNLDSGFAANAPPPAVEAEHHGTGIKEDG</sequence>
<dbReference type="OrthoDB" id="3872446at2759"/>
<evidence type="ECO:0000256" key="1">
    <source>
        <dbReference type="SAM" id="MobiDB-lite"/>
    </source>
</evidence>
<organism evidence="2 3">
    <name type="scientific">Aspergillus avenaceus</name>
    <dbReference type="NCBI Taxonomy" id="36643"/>
    <lineage>
        <taxon>Eukaryota</taxon>
        <taxon>Fungi</taxon>
        <taxon>Dikarya</taxon>
        <taxon>Ascomycota</taxon>
        <taxon>Pezizomycotina</taxon>
        <taxon>Eurotiomycetes</taxon>
        <taxon>Eurotiomycetidae</taxon>
        <taxon>Eurotiales</taxon>
        <taxon>Aspergillaceae</taxon>
        <taxon>Aspergillus</taxon>
        <taxon>Aspergillus subgen. Circumdati</taxon>
    </lineage>
</organism>
<feature type="compositionally biased region" description="Polar residues" evidence="1">
    <location>
        <begin position="35"/>
        <end position="45"/>
    </location>
</feature>
<gene>
    <name evidence="2" type="ORF">BDV25DRAFT_71194</name>
</gene>
<reference evidence="2 3" key="1">
    <citation type="submission" date="2019-04" db="EMBL/GenBank/DDBJ databases">
        <title>Friends and foes A comparative genomics study of 23 Aspergillus species from section Flavi.</title>
        <authorList>
            <consortium name="DOE Joint Genome Institute"/>
            <person name="Kjaerbolling I."/>
            <person name="Vesth T."/>
            <person name="Frisvad J.C."/>
            <person name="Nybo J.L."/>
            <person name="Theobald S."/>
            <person name="Kildgaard S."/>
            <person name="Isbrandt T."/>
            <person name="Kuo A."/>
            <person name="Sato A."/>
            <person name="Lyhne E.K."/>
            <person name="Kogle M.E."/>
            <person name="Wiebenga A."/>
            <person name="Kun R.S."/>
            <person name="Lubbers R.J."/>
            <person name="Makela M.R."/>
            <person name="Barry K."/>
            <person name="Chovatia M."/>
            <person name="Clum A."/>
            <person name="Daum C."/>
            <person name="Haridas S."/>
            <person name="He G."/>
            <person name="LaButti K."/>
            <person name="Lipzen A."/>
            <person name="Mondo S."/>
            <person name="Riley R."/>
            <person name="Salamov A."/>
            <person name="Simmons B.A."/>
            <person name="Magnuson J.K."/>
            <person name="Henrissat B."/>
            <person name="Mortensen U.H."/>
            <person name="Larsen T.O."/>
            <person name="Devries R.P."/>
            <person name="Grigoriev I.V."/>
            <person name="Machida M."/>
            <person name="Baker S.E."/>
            <person name="Andersen M.R."/>
        </authorList>
    </citation>
    <scope>NUCLEOTIDE SEQUENCE [LARGE SCALE GENOMIC DNA]</scope>
    <source>
        <strain evidence="2 3">IBT 18842</strain>
    </source>
</reference>
<dbReference type="Proteomes" id="UP000325780">
    <property type="component" value="Unassembled WGS sequence"/>
</dbReference>
<dbReference type="EMBL" id="ML742348">
    <property type="protein sequence ID" value="KAE8145411.1"/>
    <property type="molecule type" value="Genomic_DNA"/>
</dbReference>
<accession>A0A5N6TH42</accession>
<feature type="compositionally biased region" description="Basic and acidic residues" evidence="1">
    <location>
        <begin position="97"/>
        <end position="109"/>
    </location>
</feature>
<name>A0A5N6TH42_ASPAV</name>
<evidence type="ECO:0000313" key="3">
    <source>
        <dbReference type="Proteomes" id="UP000325780"/>
    </source>
</evidence>
<feature type="region of interest" description="Disordered" evidence="1">
    <location>
        <begin position="29"/>
        <end position="55"/>
    </location>
</feature>
<dbReference type="AlphaFoldDB" id="A0A5N6TH42"/>